<evidence type="ECO:0008006" key="4">
    <source>
        <dbReference type="Google" id="ProtNLM"/>
    </source>
</evidence>
<comment type="caution">
    <text evidence="2">The sequence shown here is derived from an EMBL/GenBank/DDBJ whole genome shotgun (WGS) entry which is preliminary data.</text>
</comment>
<dbReference type="Proteomes" id="UP001217838">
    <property type="component" value="Unassembled WGS sequence"/>
</dbReference>
<feature type="region of interest" description="Disordered" evidence="1">
    <location>
        <begin position="19"/>
        <end position="81"/>
    </location>
</feature>
<proteinExistence type="predicted"/>
<accession>A0ABT5AWD1</accession>
<dbReference type="EMBL" id="JAQNDN010000001">
    <property type="protein sequence ID" value="MDC0666152.1"/>
    <property type="molecule type" value="Genomic_DNA"/>
</dbReference>
<evidence type="ECO:0000256" key="1">
    <source>
        <dbReference type="SAM" id="MobiDB-lite"/>
    </source>
</evidence>
<name>A0ABT5AWD1_9BACT</name>
<sequence length="486" mass="51112">MRATLVHSLVLLSLVACGPKSPEQATDTAENTGGDTSGATGATEGSPTTTTVTSGLPPGSTVTTAHPHDLPDTGGGGSGCEETGGCNRIDLLFVVDNSGDMADEQVHLVAALPHLVKRLRDMVGTDGVPVEPDVQLMVTTTDMGHPNCDPFAKGDYEPAKGAPITTACVDRLERFTGLGANPEMRPEVCLDGCPAEELAVPADPFVHFRGDANNIIPGDAADPVLAALECLVPQGIDGCGFEATLESMIQALDPNKPWNQGAKPFMRRGAALGIVILTSETDCSPKDLRHFDPKNVDDPEFNQFWEDELGIPGAKKEPTSAVCWNASMTCEDGDVDGVYESCVPEEKGVLQPLSRYSGYLIDQLREQRGSPVFMLVIAGIPDTGIGDLVHRGWTQDDILPGDGDAPEQKEFEFGIGPGCTSPASGNALPPGRIRQLCEELDVADDPNTPADESATRCCFESACATDLAGGFDCLLDAVAQELRAAP</sequence>
<reference evidence="2 3" key="1">
    <citation type="submission" date="2022-11" db="EMBL/GenBank/DDBJ databases">
        <title>Minimal conservation of predation-associated metabolite biosynthetic gene clusters underscores biosynthetic potential of Myxococcota including descriptions for ten novel species: Archangium lansinium sp. nov., Myxococcus landrumus sp. nov., Nannocystis bai.</title>
        <authorList>
            <person name="Ahearne A."/>
            <person name="Stevens C."/>
            <person name="Dowd S."/>
        </authorList>
    </citation>
    <scope>NUCLEOTIDE SEQUENCE [LARGE SCALE GENOMIC DNA]</scope>
    <source>
        <strain evidence="2 3">NCELM</strain>
    </source>
</reference>
<evidence type="ECO:0000313" key="3">
    <source>
        <dbReference type="Proteomes" id="UP001217838"/>
    </source>
</evidence>
<dbReference type="RefSeq" id="WP_271993573.1">
    <property type="nucleotide sequence ID" value="NZ_JAQNDN010000001.1"/>
</dbReference>
<evidence type="ECO:0000313" key="2">
    <source>
        <dbReference type="EMBL" id="MDC0666152.1"/>
    </source>
</evidence>
<protein>
    <recommendedName>
        <fullName evidence="4">VWFA domain-containing protein</fullName>
    </recommendedName>
</protein>
<feature type="compositionally biased region" description="Low complexity" evidence="1">
    <location>
        <begin position="32"/>
        <end position="61"/>
    </location>
</feature>
<organism evidence="2 3">
    <name type="scientific">Nannocystis radixulma</name>
    <dbReference type="NCBI Taxonomy" id="2995305"/>
    <lineage>
        <taxon>Bacteria</taxon>
        <taxon>Pseudomonadati</taxon>
        <taxon>Myxococcota</taxon>
        <taxon>Polyangia</taxon>
        <taxon>Nannocystales</taxon>
        <taxon>Nannocystaceae</taxon>
        <taxon>Nannocystis</taxon>
    </lineage>
</organism>
<dbReference type="PROSITE" id="PS51257">
    <property type="entry name" value="PROKAR_LIPOPROTEIN"/>
    <property type="match status" value="1"/>
</dbReference>
<keyword evidence="3" id="KW-1185">Reference proteome</keyword>
<gene>
    <name evidence="2" type="ORF">POL58_00315</name>
</gene>